<dbReference type="PANTHER" id="PTHR43300:SF7">
    <property type="entry name" value="UDP-N-ACETYLBACILLOSAMINE N-ACETYLTRANSFERASE"/>
    <property type="match status" value="1"/>
</dbReference>
<feature type="binding site" evidence="3">
    <location>
        <position position="143"/>
    </location>
    <ligand>
        <name>acetyl-CoA</name>
        <dbReference type="ChEBI" id="CHEBI:57288"/>
    </ligand>
</feature>
<dbReference type="Gene3D" id="3.40.50.20">
    <property type="match status" value="1"/>
</dbReference>
<dbReference type="NCBIfam" id="TIGR03570">
    <property type="entry name" value="NeuD_NnaD"/>
    <property type="match status" value="1"/>
</dbReference>
<evidence type="ECO:0000313" key="6">
    <source>
        <dbReference type="Proteomes" id="UP000063964"/>
    </source>
</evidence>
<evidence type="ECO:0000313" key="5">
    <source>
        <dbReference type="EMBL" id="AMD92100.1"/>
    </source>
</evidence>
<feature type="site" description="Increases basicity of active site His" evidence="2">
    <location>
        <position position="135"/>
    </location>
</feature>
<dbReference type="OrthoDB" id="9801456at2"/>
<evidence type="ECO:0000256" key="2">
    <source>
        <dbReference type="PIRSR" id="PIRSR620019-1"/>
    </source>
</evidence>
<dbReference type="Pfam" id="PF17836">
    <property type="entry name" value="PglD_N"/>
    <property type="match status" value="1"/>
</dbReference>
<dbReference type="AlphaFoldDB" id="A0A0X8JNP9"/>
<dbReference type="RefSeq" id="WP_066602913.1">
    <property type="nucleotide sequence ID" value="NZ_CP014230.1"/>
</dbReference>
<dbReference type="InterPro" id="IPR020019">
    <property type="entry name" value="AcTrfase_PglD-like"/>
</dbReference>
<evidence type="ECO:0000256" key="3">
    <source>
        <dbReference type="PIRSR" id="PIRSR620019-2"/>
    </source>
</evidence>
<keyword evidence="6" id="KW-1185">Reference proteome</keyword>
<organism evidence="5 6">
    <name type="scientific">Desulfomicrobium orale DSM 12838</name>
    <dbReference type="NCBI Taxonomy" id="888061"/>
    <lineage>
        <taxon>Bacteria</taxon>
        <taxon>Pseudomonadati</taxon>
        <taxon>Thermodesulfobacteriota</taxon>
        <taxon>Desulfovibrionia</taxon>
        <taxon>Desulfovibrionales</taxon>
        <taxon>Desulfomicrobiaceae</taxon>
        <taxon>Desulfomicrobium</taxon>
    </lineage>
</organism>
<evidence type="ECO:0000259" key="4">
    <source>
        <dbReference type="Pfam" id="PF17836"/>
    </source>
</evidence>
<comment type="similarity">
    <text evidence="1">Belongs to the transferase hexapeptide repeat family.</text>
</comment>
<dbReference type="KEGG" id="doa:AXF15_02585"/>
<feature type="domain" description="PglD N-terminal" evidence="4">
    <location>
        <begin position="6"/>
        <end position="79"/>
    </location>
</feature>
<dbReference type="EMBL" id="CP014230">
    <property type="protein sequence ID" value="AMD92100.1"/>
    <property type="molecule type" value="Genomic_DNA"/>
</dbReference>
<dbReference type="SUPFAM" id="SSF51161">
    <property type="entry name" value="Trimeric LpxA-like enzymes"/>
    <property type="match status" value="1"/>
</dbReference>
<dbReference type="InterPro" id="IPR050179">
    <property type="entry name" value="Trans_hexapeptide_repeat"/>
</dbReference>
<dbReference type="Proteomes" id="UP000063964">
    <property type="component" value="Chromosome"/>
</dbReference>
<gene>
    <name evidence="5" type="ORF">AXF15_02585</name>
</gene>
<dbReference type="InterPro" id="IPR011004">
    <property type="entry name" value="Trimer_LpxA-like_sf"/>
</dbReference>
<dbReference type="STRING" id="888061.AXF15_02585"/>
<reference evidence="6" key="1">
    <citation type="submission" date="2016-02" db="EMBL/GenBank/DDBJ databases">
        <authorList>
            <person name="Holder M.E."/>
            <person name="Ajami N.J."/>
            <person name="Petrosino J.F."/>
        </authorList>
    </citation>
    <scope>NUCLEOTIDE SEQUENCE [LARGE SCALE GENOMIC DNA]</scope>
    <source>
        <strain evidence="6">DSM 12838</strain>
    </source>
</reference>
<dbReference type="CDD" id="cd03360">
    <property type="entry name" value="LbH_AT_putative"/>
    <property type="match status" value="1"/>
</dbReference>
<dbReference type="PANTHER" id="PTHR43300">
    <property type="entry name" value="ACETYLTRANSFERASE"/>
    <property type="match status" value="1"/>
</dbReference>
<proteinExistence type="inferred from homology"/>
<feature type="binding site" evidence="3">
    <location>
        <position position="69"/>
    </location>
    <ligand>
        <name>substrate</name>
    </ligand>
</feature>
<protein>
    <recommendedName>
        <fullName evidence="4">PglD N-terminal domain-containing protein</fullName>
    </recommendedName>
</protein>
<feature type="binding site" evidence="3">
    <location>
        <position position="164"/>
    </location>
    <ligand>
        <name>acetyl-CoA</name>
        <dbReference type="ChEBI" id="CHEBI:57288"/>
    </ligand>
</feature>
<name>A0A0X8JNP9_9BACT</name>
<sequence>MHSSGICILGASGHGKVVLGILRALSLDVAGFYDDAPSLHGASVMGIPVLGSLTEFSLVERGAAVSGIGNGAIRRRIVAMCTKALWTTLVHPAAWVDPAASLDSGTVICAGAVLQPGVFVGCHAIVNTCASVDHDCLIGDFTHVCPGVHLGGNVHVGQDSWIGIGSQVIQGVRIGSNVLAGAGSTIIRDVPDNAVVMGSPARIVRYQS</sequence>
<dbReference type="Gene3D" id="2.160.10.10">
    <property type="entry name" value="Hexapeptide repeat proteins"/>
    <property type="match status" value="2"/>
</dbReference>
<feature type="active site" description="Proton acceptor" evidence="2">
    <location>
        <position position="134"/>
    </location>
</feature>
<feature type="binding site" evidence="3">
    <location>
        <begin position="12"/>
        <end position="14"/>
    </location>
    <ligand>
        <name>substrate</name>
    </ligand>
</feature>
<dbReference type="InterPro" id="IPR041561">
    <property type="entry name" value="PglD_N"/>
</dbReference>
<accession>A0A0X8JNP9</accession>
<evidence type="ECO:0000256" key="1">
    <source>
        <dbReference type="ARBA" id="ARBA00007274"/>
    </source>
</evidence>